<keyword evidence="7" id="KW-0418">Kinase</keyword>
<dbReference type="eggNOG" id="KOG1164">
    <property type="taxonomic scope" value="Eukaryota"/>
</dbReference>
<keyword evidence="3 4" id="KW-0067">ATP-binding</keyword>
<reference evidence="8" key="1">
    <citation type="submission" date="2013-05" db="EMBL/GenBank/DDBJ databases">
        <title>The Genome sequence of Mucor circinelloides f. circinelloides 1006PhL.</title>
        <authorList>
            <consortium name="The Broad Institute Genomics Platform"/>
            <person name="Cuomo C."/>
            <person name="Earl A."/>
            <person name="Findley K."/>
            <person name="Lee S.C."/>
            <person name="Walker B."/>
            <person name="Young S."/>
            <person name="Zeng Q."/>
            <person name="Gargeya S."/>
            <person name="Fitzgerald M."/>
            <person name="Haas B."/>
            <person name="Abouelleil A."/>
            <person name="Allen A.W."/>
            <person name="Alvarado L."/>
            <person name="Arachchi H.M."/>
            <person name="Berlin A.M."/>
            <person name="Chapman S.B."/>
            <person name="Gainer-Dewar J."/>
            <person name="Goldberg J."/>
            <person name="Griggs A."/>
            <person name="Gujja S."/>
            <person name="Hansen M."/>
            <person name="Howarth C."/>
            <person name="Imamovic A."/>
            <person name="Ireland A."/>
            <person name="Larimer J."/>
            <person name="McCowan C."/>
            <person name="Murphy C."/>
            <person name="Pearson M."/>
            <person name="Poon T.W."/>
            <person name="Priest M."/>
            <person name="Roberts A."/>
            <person name="Saif S."/>
            <person name="Shea T."/>
            <person name="Sisk P."/>
            <person name="Sykes S."/>
            <person name="Wortman J."/>
            <person name="Nusbaum C."/>
            <person name="Birren B."/>
        </authorList>
    </citation>
    <scope>NUCLEOTIDE SEQUENCE [LARGE SCALE GENOMIC DNA]</scope>
    <source>
        <strain evidence="8">1006PhL</strain>
    </source>
</reference>
<feature type="compositionally biased region" description="Basic and acidic residues" evidence="5">
    <location>
        <begin position="509"/>
        <end position="521"/>
    </location>
</feature>
<dbReference type="Gene3D" id="1.10.510.10">
    <property type="entry name" value="Transferase(Phosphotransferase) domain 1"/>
    <property type="match status" value="1"/>
</dbReference>
<dbReference type="InterPro" id="IPR017441">
    <property type="entry name" value="Protein_kinase_ATP_BS"/>
</dbReference>
<dbReference type="InterPro" id="IPR008271">
    <property type="entry name" value="Ser/Thr_kinase_AS"/>
</dbReference>
<protein>
    <recommendedName>
        <fullName evidence="1">non-specific serine/threonine protein kinase</fullName>
        <ecNumber evidence="1">2.7.11.1</ecNumber>
    </recommendedName>
</protein>
<dbReference type="EC" id="2.7.11.1" evidence="1"/>
<feature type="binding site" evidence="4">
    <location>
        <position position="97"/>
    </location>
    <ligand>
        <name>ATP</name>
        <dbReference type="ChEBI" id="CHEBI:30616"/>
    </ligand>
</feature>
<evidence type="ECO:0000256" key="1">
    <source>
        <dbReference type="ARBA" id="ARBA00012513"/>
    </source>
</evidence>
<dbReference type="PROSITE" id="PS50011">
    <property type="entry name" value="PROTEIN_KINASE_DOM"/>
    <property type="match status" value="1"/>
</dbReference>
<accession>S2JG12</accession>
<evidence type="ECO:0000313" key="7">
    <source>
        <dbReference type="EMBL" id="EPB89256.1"/>
    </source>
</evidence>
<dbReference type="SUPFAM" id="SSF56112">
    <property type="entry name" value="Protein kinase-like (PK-like)"/>
    <property type="match status" value="1"/>
</dbReference>
<feature type="region of interest" description="Disordered" evidence="5">
    <location>
        <begin position="396"/>
        <end position="463"/>
    </location>
</feature>
<feature type="compositionally biased region" description="Basic residues" evidence="5">
    <location>
        <begin position="499"/>
        <end position="508"/>
    </location>
</feature>
<evidence type="ECO:0000256" key="3">
    <source>
        <dbReference type="ARBA" id="ARBA00022840"/>
    </source>
</evidence>
<dbReference type="Pfam" id="PF00069">
    <property type="entry name" value="Pkinase"/>
    <property type="match status" value="1"/>
</dbReference>
<keyword evidence="8" id="KW-1185">Reference proteome</keyword>
<feature type="compositionally biased region" description="Polar residues" evidence="5">
    <location>
        <begin position="525"/>
        <end position="534"/>
    </location>
</feature>
<dbReference type="GO" id="GO:0005524">
    <property type="term" value="F:ATP binding"/>
    <property type="evidence" value="ECO:0007669"/>
    <property type="project" value="UniProtKB-UniRule"/>
</dbReference>
<dbReference type="CDD" id="cd14016">
    <property type="entry name" value="STKc_CK1"/>
    <property type="match status" value="1"/>
</dbReference>
<dbReference type="AlphaFoldDB" id="S2JG12"/>
<feature type="domain" description="Protein kinase" evidence="6">
    <location>
        <begin position="68"/>
        <end position="368"/>
    </location>
</feature>
<dbReference type="GO" id="GO:0004674">
    <property type="term" value="F:protein serine/threonine kinase activity"/>
    <property type="evidence" value="ECO:0007669"/>
    <property type="project" value="UniProtKB-EC"/>
</dbReference>
<dbReference type="PROSITE" id="PS00108">
    <property type="entry name" value="PROTEIN_KINASE_ST"/>
    <property type="match status" value="1"/>
</dbReference>
<dbReference type="OrthoDB" id="5979581at2759"/>
<evidence type="ECO:0000256" key="5">
    <source>
        <dbReference type="SAM" id="MobiDB-lite"/>
    </source>
</evidence>
<organism evidence="7 8">
    <name type="scientific">Mucor circinelloides f. circinelloides (strain 1006PhL)</name>
    <name type="common">Mucormycosis agent</name>
    <name type="synonym">Calyptromyces circinelloides</name>
    <dbReference type="NCBI Taxonomy" id="1220926"/>
    <lineage>
        <taxon>Eukaryota</taxon>
        <taxon>Fungi</taxon>
        <taxon>Fungi incertae sedis</taxon>
        <taxon>Mucoromycota</taxon>
        <taxon>Mucoromycotina</taxon>
        <taxon>Mucoromycetes</taxon>
        <taxon>Mucorales</taxon>
        <taxon>Mucorineae</taxon>
        <taxon>Mucoraceae</taxon>
        <taxon>Mucor</taxon>
    </lineage>
</organism>
<dbReference type="InterPro" id="IPR050235">
    <property type="entry name" value="CK1_Ser-Thr_kinase"/>
</dbReference>
<proteinExistence type="predicted"/>
<evidence type="ECO:0000256" key="2">
    <source>
        <dbReference type="ARBA" id="ARBA00022741"/>
    </source>
</evidence>
<evidence type="ECO:0000313" key="8">
    <source>
        <dbReference type="Proteomes" id="UP000014254"/>
    </source>
</evidence>
<evidence type="ECO:0000259" key="6">
    <source>
        <dbReference type="PROSITE" id="PS50011"/>
    </source>
</evidence>
<sequence>MSSPFHIRQTNSRSQGYLSRSVDTNHLKASSSMDKYHNSGLNIEYASFDSTRTDLSANSRDVIIAEQWVVLGRIGEGSFGEVFEAEDIDTFRRYAIKREPLKMRHPQIKHESIIYDALAGGPGIPQCHWHGQHEGFDCIVIDLLGPNLNQLKEVTQTFSIDTVVDFGCQMIAILEHIHKRGLVYRDIKPDNFLFSSKCHLPEAEMVEIPDDHGMPHIKYVYPTCEEVFRKWNEPHPKLYIVDFGLTTWWRDPRTDKPYPEVKRNIKNKTGTARYASLNVHRGKTHARRDDIESLGYLLLDLIFGTLPWTGIQARNSRAGWDRMKQIKEDTFMADLCAGLPQGFLEFIEYARKLKFSEEPNYDLLREFLSQSIHDGKYSAVVRSPFGGHTERKWLQDIDKDNTPLTRADMPRPNTNVNPVGRHHYEPPSFQTNAPPPQPRQRRASYNPPHHRHHQQQQQQQQQNDDVFAMDDLCNSLAQTAYTPPPQRHDNRGNRGARGGGHHHNVNRRSSREFSRTTHHEPPTSAGPSSFQKLVQKNKRKQKRVGWNSHKHDEAPWVPTTDWEQPAVEKPDINITNASWGDDKPNGQWGEPTKNETWGIEEEESGSWAATVEKPWDS</sequence>
<dbReference type="VEuPathDB" id="FungiDB:HMPREF1544_03880"/>
<dbReference type="InterPro" id="IPR011009">
    <property type="entry name" value="Kinase-like_dom_sf"/>
</dbReference>
<dbReference type="Proteomes" id="UP000014254">
    <property type="component" value="Unassembled WGS sequence"/>
</dbReference>
<evidence type="ECO:0000256" key="4">
    <source>
        <dbReference type="PROSITE-ProRule" id="PRU10141"/>
    </source>
</evidence>
<name>S2JG12_MUCC1</name>
<dbReference type="InParanoid" id="S2JG12"/>
<dbReference type="STRING" id="1220926.S2JG12"/>
<gene>
    <name evidence="7" type="ORF">HMPREF1544_03880</name>
</gene>
<keyword evidence="7" id="KW-0808">Transferase</keyword>
<dbReference type="SMART" id="SM00220">
    <property type="entry name" value="S_TKc"/>
    <property type="match status" value="1"/>
</dbReference>
<dbReference type="InterPro" id="IPR000719">
    <property type="entry name" value="Prot_kinase_dom"/>
</dbReference>
<feature type="region of interest" description="Disordered" evidence="5">
    <location>
        <begin position="478"/>
        <end position="617"/>
    </location>
</feature>
<dbReference type="EMBL" id="KE123937">
    <property type="protein sequence ID" value="EPB89256.1"/>
    <property type="molecule type" value="Genomic_DNA"/>
</dbReference>
<dbReference type="OMA" id="DSHISFR"/>
<dbReference type="PROSITE" id="PS00107">
    <property type="entry name" value="PROTEIN_KINASE_ATP"/>
    <property type="match status" value="1"/>
</dbReference>
<dbReference type="PANTHER" id="PTHR11909">
    <property type="entry name" value="CASEIN KINASE-RELATED"/>
    <property type="match status" value="1"/>
</dbReference>
<keyword evidence="2 4" id="KW-0547">Nucleotide-binding</keyword>